<dbReference type="OrthoDB" id="7632283at2"/>
<keyword evidence="2" id="KW-1185">Reference proteome</keyword>
<reference evidence="1 2" key="2">
    <citation type="journal article" date="2011" name="J. Bacteriol.">
        <title>Complete genome sequence of strain HTCC2503T of Parvularcula bermudensis, the type species of the order "Parvularculales" in the class Alphaproteobacteria.</title>
        <authorList>
            <person name="Oh H.M."/>
            <person name="Kang I."/>
            <person name="Vergin K.L."/>
            <person name="Kang D."/>
            <person name="Rhee K.H."/>
            <person name="Giovannoni S.J."/>
            <person name="Cho J.C."/>
        </authorList>
    </citation>
    <scope>NUCLEOTIDE SEQUENCE [LARGE SCALE GENOMIC DNA]</scope>
    <source>
        <strain evidence="2">ATCC BAA-594 / HTCC2503 / KCTC 12087</strain>
    </source>
</reference>
<protein>
    <recommendedName>
        <fullName evidence="3">DUF3126 family protein</fullName>
    </recommendedName>
</protein>
<dbReference type="EMBL" id="CP002156">
    <property type="protein sequence ID" value="ADM09658.1"/>
    <property type="molecule type" value="Genomic_DNA"/>
</dbReference>
<organism evidence="1 2">
    <name type="scientific">Parvularcula bermudensis (strain ATCC BAA-594 / HTCC2503 / KCTC 12087)</name>
    <dbReference type="NCBI Taxonomy" id="314260"/>
    <lineage>
        <taxon>Bacteria</taxon>
        <taxon>Pseudomonadati</taxon>
        <taxon>Pseudomonadota</taxon>
        <taxon>Alphaproteobacteria</taxon>
        <taxon>Parvularculales</taxon>
        <taxon>Parvularculaceae</taxon>
        <taxon>Parvularcula</taxon>
    </lineage>
</organism>
<evidence type="ECO:0008006" key="3">
    <source>
        <dbReference type="Google" id="ProtNLM"/>
    </source>
</evidence>
<dbReference type="Pfam" id="PF11324">
    <property type="entry name" value="DUF3126"/>
    <property type="match status" value="2"/>
</dbReference>
<dbReference type="Proteomes" id="UP000001302">
    <property type="component" value="Chromosome"/>
</dbReference>
<evidence type="ECO:0000313" key="1">
    <source>
        <dbReference type="EMBL" id="ADM09658.1"/>
    </source>
</evidence>
<dbReference type="AlphaFoldDB" id="E0TH74"/>
<evidence type="ECO:0000313" key="2">
    <source>
        <dbReference type="Proteomes" id="UP000001302"/>
    </source>
</evidence>
<sequence length="143" mass="16166">MSPTELDKLSRFLKARFRSETVTLKAVPGQGAAGVYDESEFLGLLTRDEDEGEISFDFVMRLPAEQDKISAWEISRLQQILAEVFRTEELRVEHRPNKDDSAEVYIGEEFIGVLFLDTEEDETIVSFNMGILDIDLDDAEGSA</sequence>
<dbReference type="STRING" id="314260.PB2503_08014"/>
<proteinExistence type="predicted"/>
<dbReference type="HOGENOM" id="CLU_1804345_0_0_5"/>
<reference evidence="2" key="1">
    <citation type="submission" date="2010-08" db="EMBL/GenBank/DDBJ databases">
        <title>Genome sequence of Parvularcula bermudensis HTCC2503.</title>
        <authorList>
            <person name="Kang D.-M."/>
            <person name="Oh H.-M."/>
            <person name="Cho J.-C."/>
        </authorList>
    </citation>
    <scope>NUCLEOTIDE SEQUENCE [LARGE SCALE GENOMIC DNA]</scope>
    <source>
        <strain evidence="2">ATCC BAA-594 / HTCC2503 / KCTC 12087</strain>
    </source>
</reference>
<dbReference type="RefSeq" id="WP_013300632.1">
    <property type="nucleotide sequence ID" value="NC_014414.1"/>
</dbReference>
<accession>E0TH74</accession>
<dbReference type="KEGG" id="pbr:PB2503_08014"/>
<dbReference type="InterPro" id="IPR021473">
    <property type="entry name" value="DUF3126"/>
</dbReference>
<gene>
    <name evidence="1" type="ordered locus">PB2503_08014</name>
</gene>
<name>E0TH74_PARBH</name>